<protein>
    <submittedName>
        <fullName evidence="1">Bm13444</fullName>
    </submittedName>
</protein>
<reference evidence="1" key="2">
    <citation type="submission" date="2012-12" db="EMBL/GenBank/DDBJ databases">
        <authorList>
            <consortium name="WormBase Consortium"/>
            <person name="Ghedin E."/>
            <person name="Paulini M."/>
        </authorList>
    </citation>
    <scope>NUCLEOTIDE SEQUENCE</scope>
    <source>
        <strain evidence="1">FR3</strain>
    </source>
</reference>
<dbReference type="EMBL" id="LN856931">
    <property type="protein sequence ID" value="CDP95002.1"/>
    <property type="molecule type" value="Genomic_DNA"/>
</dbReference>
<sequence length="39" mass="4220">MLEASDVCMEADVATSLFEFQAVKTVHDLTTFAKVGGTR</sequence>
<name>A0A1I9G1S5_BRUMA</name>
<proteinExistence type="predicted"/>
<gene>
    <name evidence="1" type="primary">Bm13444</name>
    <name evidence="1" type="ORF">BM_Bm13444</name>
</gene>
<reference evidence="1" key="1">
    <citation type="journal article" date="2007" name="Science">
        <title>Draft genome of the filarial nematode parasite Brugia malayi.</title>
        <authorList>
            <person name="Ghedin E."/>
            <person name="Wang S."/>
            <person name="Spiro D."/>
            <person name="Caler E."/>
            <person name="Zhao Q."/>
            <person name="Crabtree J."/>
            <person name="Allen J.E."/>
            <person name="Delcher A.L."/>
            <person name="Guiliano D.B."/>
            <person name="Miranda-Saavedra D."/>
            <person name="Angiuoli S.V."/>
            <person name="Creasy T."/>
            <person name="Amedeo P."/>
            <person name="Haas B."/>
            <person name="El-Sayed N.M."/>
            <person name="Wortman J.R."/>
            <person name="Feldblyum T."/>
            <person name="Tallon L."/>
            <person name="Schatz M."/>
            <person name="Shumway M."/>
            <person name="Koo H."/>
            <person name="Salzberg S.L."/>
            <person name="Schobel S."/>
            <person name="Pertea M."/>
            <person name="Pop M."/>
            <person name="White O."/>
            <person name="Barton G.J."/>
            <person name="Carlow C.K."/>
            <person name="Crawford M.J."/>
            <person name="Daub J."/>
            <person name="Dimmic M.W."/>
            <person name="Estes C.F."/>
            <person name="Foster J.M."/>
            <person name="Ganatra M."/>
            <person name="Gregory W.F."/>
            <person name="Johnson N.M."/>
            <person name="Jin J."/>
            <person name="Komuniecki R."/>
            <person name="Korf I."/>
            <person name="Kumar S."/>
            <person name="Laney S."/>
            <person name="Li B.W."/>
            <person name="Li W."/>
            <person name="Lindblom T.H."/>
            <person name="Lustigman S."/>
            <person name="Ma D."/>
            <person name="Maina C.V."/>
            <person name="Martin D.M."/>
            <person name="McCarter J.P."/>
            <person name="McReynolds L."/>
            <person name="Mitreva M."/>
            <person name="Nutman T.B."/>
            <person name="Parkinson J."/>
            <person name="Peregrin-Alvarez J.M."/>
            <person name="Poole C."/>
            <person name="Ren Q."/>
            <person name="Saunders L."/>
            <person name="Sluder A.E."/>
            <person name="Smith K."/>
            <person name="Stanke M."/>
            <person name="Unnasch T.R."/>
            <person name="Ware J."/>
            <person name="Wei A.D."/>
            <person name="Weil G."/>
            <person name="Williams D.J."/>
            <person name="Zhang Y."/>
            <person name="Williams S.A."/>
            <person name="Fraser-Liggett C."/>
            <person name="Slatko B."/>
            <person name="Blaxter M.L."/>
            <person name="Scott A.L."/>
        </authorList>
    </citation>
    <scope>NUCLEOTIDE SEQUENCE</scope>
    <source>
        <strain evidence="1">FR3</strain>
    </source>
</reference>
<evidence type="ECO:0000313" key="1">
    <source>
        <dbReference type="EMBL" id="CDP95002.1"/>
    </source>
</evidence>
<accession>A0A1I9G1S5</accession>
<dbReference type="AlphaFoldDB" id="A0A1I9G1S5"/>
<organism evidence="1">
    <name type="scientific">Brugia malayi</name>
    <name type="common">Filarial nematode worm</name>
    <dbReference type="NCBI Taxonomy" id="6279"/>
    <lineage>
        <taxon>Eukaryota</taxon>
        <taxon>Metazoa</taxon>
        <taxon>Ecdysozoa</taxon>
        <taxon>Nematoda</taxon>
        <taxon>Chromadorea</taxon>
        <taxon>Rhabditida</taxon>
        <taxon>Spirurina</taxon>
        <taxon>Spiruromorpha</taxon>
        <taxon>Filarioidea</taxon>
        <taxon>Onchocercidae</taxon>
        <taxon>Brugia</taxon>
    </lineage>
</organism>